<organism evidence="2 3">
    <name type="scientific">Candidatus Magasanikbacteria bacterium CG11_big_fil_rev_8_21_14_0_20_43_7</name>
    <dbReference type="NCBI Taxonomy" id="1974654"/>
    <lineage>
        <taxon>Bacteria</taxon>
        <taxon>Candidatus Magasanikiibacteriota</taxon>
    </lineage>
</organism>
<feature type="region of interest" description="Disordered" evidence="1">
    <location>
        <begin position="1"/>
        <end position="83"/>
    </location>
</feature>
<name>A0A2H0N266_9BACT</name>
<proteinExistence type="predicted"/>
<sequence length="83" mass="8719">MTQLFGQGEADAFLPHHEGGGTPKVDPSVVGDDLANFSADEGHGGLSEPPLGVSDKDEEDDKPDAGSREGEPTDEEQEEPDQT</sequence>
<protein>
    <submittedName>
        <fullName evidence="2">Uncharacterized protein</fullName>
    </submittedName>
</protein>
<feature type="compositionally biased region" description="Acidic residues" evidence="1">
    <location>
        <begin position="72"/>
        <end position="83"/>
    </location>
</feature>
<reference evidence="2 3" key="1">
    <citation type="submission" date="2017-09" db="EMBL/GenBank/DDBJ databases">
        <title>Depth-based differentiation of microbial function through sediment-hosted aquifers and enrichment of novel symbionts in the deep terrestrial subsurface.</title>
        <authorList>
            <person name="Probst A.J."/>
            <person name="Ladd B."/>
            <person name="Jarett J.K."/>
            <person name="Geller-Mcgrath D.E."/>
            <person name="Sieber C.M."/>
            <person name="Emerson J.B."/>
            <person name="Anantharaman K."/>
            <person name="Thomas B.C."/>
            <person name="Malmstrom R."/>
            <person name="Stieglmeier M."/>
            <person name="Klingl A."/>
            <person name="Woyke T."/>
            <person name="Ryan C.M."/>
            <person name="Banfield J.F."/>
        </authorList>
    </citation>
    <scope>NUCLEOTIDE SEQUENCE [LARGE SCALE GENOMIC DNA]</scope>
    <source>
        <strain evidence="2">CG11_big_fil_rev_8_21_14_0_20_43_7</strain>
    </source>
</reference>
<accession>A0A2H0N266</accession>
<gene>
    <name evidence="2" type="ORF">COV60_02715</name>
</gene>
<dbReference type="AlphaFoldDB" id="A0A2H0N266"/>
<comment type="caution">
    <text evidence="2">The sequence shown here is derived from an EMBL/GenBank/DDBJ whole genome shotgun (WGS) entry which is preliminary data.</text>
</comment>
<dbReference type="Proteomes" id="UP000229782">
    <property type="component" value="Unassembled WGS sequence"/>
</dbReference>
<evidence type="ECO:0000313" key="3">
    <source>
        <dbReference type="Proteomes" id="UP000229782"/>
    </source>
</evidence>
<dbReference type="EMBL" id="PCWM01000063">
    <property type="protein sequence ID" value="PIR02992.1"/>
    <property type="molecule type" value="Genomic_DNA"/>
</dbReference>
<evidence type="ECO:0000313" key="2">
    <source>
        <dbReference type="EMBL" id="PIR02992.1"/>
    </source>
</evidence>
<evidence type="ECO:0000256" key="1">
    <source>
        <dbReference type="SAM" id="MobiDB-lite"/>
    </source>
</evidence>